<feature type="compositionally biased region" description="Basic and acidic residues" evidence="1">
    <location>
        <begin position="207"/>
        <end position="216"/>
    </location>
</feature>
<name>A0A3R7KPI2_TRYRA</name>
<dbReference type="AlphaFoldDB" id="A0A3R7KPI2"/>
<accession>A0A3R7KPI2</accession>
<keyword evidence="3" id="KW-1185">Reference proteome</keyword>
<protein>
    <submittedName>
        <fullName evidence="2">Uncharacterized protein</fullName>
    </submittedName>
</protein>
<gene>
    <name evidence="2" type="ORF">TraAM80_01166</name>
</gene>
<sequence length="216" mass="23704">MVPWCELALPSRALSGPVWDRLYVILEISANARIHSVFSCSAALVPLGAMEPSNGFVPYMTETKSSTFCRTPTVAAPFSAPSGTLAPGLPLVVPSYVPANGKMSVLHVTVVLLLPVPLGLVLPRCTAFVSNPRFHTDFGSWSNAMDAKPPQFISSTNTHGVQITTNKKNVKSAGKKKHATVPQCTLLLHTHTHFQRARPRAMPVWQREQERRRRDK</sequence>
<dbReference type="RefSeq" id="XP_029241933.1">
    <property type="nucleotide sequence ID" value="XM_029378219.1"/>
</dbReference>
<organism evidence="2 3">
    <name type="scientific">Trypanosoma rangeli</name>
    <dbReference type="NCBI Taxonomy" id="5698"/>
    <lineage>
        <taxon>Eukaryota</taxon>
        <taxon>Discoba</taxon>
        <taxon>Euglenozoa</taxon>
        <taxon>Kinetoplastea</taxon>
        <taxon>Metakinetoplastina</taxon>
        <taxon>Trypanosomatida</taxon>
        <taxon>Trypanosomatidae</taxon>
        <taxon>Trypanosoma</taxon>
        <taxon>Herpetosoma</taxon>
    </lineage>
</organism>
<feature type="region of interest" description="Disordered" evidence="1">
    <location>
        <begin position="197"/>
        <end position="216"/>
    </location>
</feature>
<evidence type="ECO:0000313" key="2">
    <source>
        <dbReference type="EMBL" id="RNF11039.1"/>
    </source>
</evidence>
<evidence type="ECO:0000313" key="3">
    <source>
        <dbReference type="Proteomes" id="UP000283634"/>
    </source>
</evidence>
<dbReference type="EMBL" id="MKGL01000023">
    <property type="protein sequence ID" value="RNF11039.1"/>
    <property type="molecule type" value="Genomic_DNA"/>
</dbReference>
<comment type="caution">
    <text evidence="2">The sequence shown here is derived from an EMBL/GenBank/DDBJ whole genome shotgun (WGS) entry which is preliminary data.</text>
</comment>
<dbReference type="GeneID" id="40325099"/>
<reference evidence="2 3" key="1">
    <citation type="journal article" date="2018" name="BMC Genomics">
        <title>Genomic comparison of Trypanosoma conorhini and Trypanosoma rangeli to Trypanosoma cruzi strains of high and low virulence.</title>
        <authorList>
            <person name="Bradwell K.R."/>
            <person name="Koparde V.N."/>
            <person name="Matveyev A.V."/>
            <person name="Serrano M.G."/>
            <person name="Alves J.M."/>
            <person name="Parikh H."/>
            <person name="Huang B."/>
            <person name="Lee V."/>
            <person name="Espinosa-Alvarez O."/>
            <person name="Ortiz P.A."/>
            <person name="Costa-Martins A.G."/>
            <person name="Teixeira M.M."/>
            <person name="Buck G.A."/>
        </authorList>
    </citation>
    <scope>NUCLEOTIDE SEQUENCE [LARGE SCALE GENOMIC DNA]</scope>
    <source>
        <strain evidence="2 3">AM80</strain>
    </source>
</reference>
<dbReference type="Proteomes" id="UP000283634">
    <property type="component" value="Unassembled WGS sequence"/>
</dbReference>
<proteinExistence type="predicted"/>
<evidence type="ECO:0000256" key="1">
    <source>
        <dbReference type="SAM" id="MobiDB-lite"/>
    </source>
</evidence>